<evidence type="ECO:0000256" key="1">
    <source>
        <dbReference type="SAM" id="Phobius"/>
    </source>
</evidence>
<accession>A0A4Y9S7V3</accession>
<dbReference type="Pfam" id="PF19744">
    <property type="entry name" value="DUF6232"/>
    <property type="match status" value="1"/>
</dbReference>
<keyword evidence="3" id="KW-1185">Reference proteome</keyword>
<evidence type="ECO:0000313" key="2">
    <source>
        <dbReference type="EMBL" id="TFW17552.1"/>
    </source>
</evidence>
<evidence type="ECO:0000313" key="3">
    <source>
        <dbReference type="Proteomes" id="UP000297729"/>
    </source>
</evidence>
<dbReference type="AlphaFoldDB" id="A0A4Y9S7V3"/>
<dbReference type="EMBL" id="SPVG01000202">
    <property type="protein sequence ID" value="TFW17552.1"/>
    <property type="molecule type" value="Genomic_DNA"/>
</dbReference>
<dbReference type="Proteomes" id="UP000297729">
    <property type="component" value="Unassembled WGS sequence"/>
</dbReference>
<dbReference type="InterPro" id="IPR045629">
    <property type="entry name" value="DUF6232"/>
</dbReference>
<comment type="caution">
    <text evidence="2">The sequence shown here is derived from an EMBL/GenBank/DDBJ whole genome shotgun (WGS) entry which is preliminary data.</text>
</comment>
<name>A0A4Y9S7V3_9BURK</name>
<proteinExistence type="predicted"/>
<dbReference type="RefSeq" id="WP_135203364.1">
    <property type="nucleotide sequence ID" value="NZ_SPVG01000202.1"/>
</dbReference>
<keyword evidence="1" id="KW-0472">Membrane</keyword>
<sequence>MEEHTFFEYEDVKVTNARFISGGQTFAMNNVTSVKPYEQKPSRLGGILVLGVGLIIAAVANVIVGVLIALAAVYYMVEQKTVYHVLLSTSAGETTALVTHQRDYLNQVIAALNDAIVHRG</sequence>
<reference evidence="2 3" key="1">
    <citation type="submission" date="2019-03" db="EMBL/GenBank/DDBJ databases">
        <title>Draft Genome Sequence of Duganella callidus sp. nov., a Novel Duganella Species Isolated from Cultivated Soil.</title>
        <authorList>
            <person name="Raths R."/>
            <person name="Peta V."/>
            <person name="Bucking H."/>
        </authorList>
    </citation>
    <scope>NUCLEOTIDE SEQUENCE [LARGE SCALE GENOMIC DNA]</scope>
    <source>
        <strain evidence="2 3">DN04</strain>
    </source>
</reference>
<protein>
    <recommendedName>
        <fullName evidence="4">QacE</fullName>
    </recommendedName>
</protein>
<dbReference type="OrthoDB" id="8903924at2"/>
<evidence type="ECO:0008006" key="4">
    <source>
        <dbReference type="Google" id="ProtNLM"/>
    </source>
</evidence>
<keyword evidence="1" id="KW-0812">Transmembrane</keyword>
<feature type="transmembrane region" description="Helical" evidence="1">
    <location>
        <begin position="44"/>
        <end position="77"/>
    </location>
</feature>
<gene>
    <name evidence="2" type="ORF">E4L98_20315</name>
</gene>
<keyword evidence="1" id="KW-1133">Transmembrane helix</keyword>
<organism evidence="2 3">
    <name type="scientific">Duganella callida</name>
    <dbReference type="NCBI Taxonomy" id="2561932"/>
    <lineage>
        <taxon>Bacteria</taxon>
        <taxon>Pseudomonadati</taxon>
        <taxon>Pseudomonadota</taxon>
        <taxon>Betaproteobacteria</taxon>
        <taxon>Burkholderiales</taxon>
        <taxon>Oxalobacteraceae</taxon>
        <taxon>Telluria group</taxon>
        <taxon>Duganella</taxon>
    </lineage>
</organism>